<accession>A0ABS4CFY9</accession>
<keyword evidence="1" id="KW-0812">Transmembrane</keyword>
<dbReference type="RefSeq" id="WP_209556349.1">
    <property type="nucleotide sequence ID" value="NZ_JAEDXU010000002.1"/>
</dbReference>
<feature type="transmembrane region" description="Helical" evidence="1">
    <location>
        <begin position="25"/>
        <end position="44"/>
    </location>
</feature>
<feature type="transmembrane region" description="Helical" evidence="1">
    <location>
        <begin position="129"/>
        <end position="149"/>
    </location>
</feature>
<proteinExistence type="predicted"/>
<keyword evidence="1" id="KW-0472">Membrane</keyword>
<dbReference type="Gene3D" id="1.20.1250.20">
    <property type="entry name" value="MFS general substrate transporter like domains"/>
    <property type="match status" value="1"/>
</dbReference>
<protein>
    <recommendedName>
        <fullName evidence="4">DUF2178 domain-containing protein</fullName>
    </recommendedName>
</protein>
<evidence type="ECO:0000313" key="3">
    <source>
        <dbReference type="Proteomes" id="UP000673375"/>
    </source>
</evidence>
<keyword evidence="3" id="KW-1185">Reference proteome</keyword>
<feature type="transmembrane region" description="Helical" evidence="1">
    <location>
        <begin position="101"/>
        <end position="123"/>
    </location>
</feature>
<feature type="transmembrane region" description="Helical" evidence="1">
    <location>
        <begin position="50"/>
        <end position="70"/>
    </location>
</feature>
<dbReference type="InterPro" id="IPR019235">
    <property type="entry name" value="DUF2178_TM"/>
</dbReference>
<evidence type="ECO:0000256" key="1">
    <source>
        <dbReference type="SAM" id="Phobius"/>
    </source>
</evidence>
<keyword evidence="1" id="KW-1133">Transmembrane helix</keyword>
<gene>
    <name evidence="2" type="ORF">I6N96_04640</name>
</gene>
<reference evidence="2 3" key="1">
    <citation type="submission" date="2020-12" db="EMBL/GenBank/DDBJ databases">
        <title>Vagococcus allomyrinae sp. nov. and Enterococcus lavae sp. nov., isolated from the larvae of Allomyrina dichotoma.</title>
        <authorList>
            <person name="Lee S.D."/>
        </authorList>
    </citation>
    <scope>NUCLEOTIDE SEQUENCE [LARGE SCALE GENOMIC DNA]</scope>
    <source>
        <strain evidence="2 3">BWM-S5</strain>
    </source>
</reference>
<sequence length="153" mass="17581">MKFEMKFNSGSNKDYKQILQKRKKLFMAMIAAGVLISGLSTLLLDSDNHASSYTKGFGVGLIFIGVILSFKNKQMLDNKEKMEKNKLEEFDERNIAIDNRALITALRVFILLLALFTIVTAFVNPIYSVVSAAMLSTYLLLYLIFYFYYQRKM</sequence>
<evidence type="ECO:0000313" key="2">
    <source>
        <dbReference type="EMBL" id="MBP1045554.1"/>
    </source>
</evidence>
<name>A0ABS4CFY9_9ENTE</name>
<comment type="caution">
    <text evidence="2">The sequence shown here is derived from an EMBL/GenBank/DDBJ whole genome shotgun (WGS) entry which is preliminary data.</text>
</comment>
<dbReference type="InterPro" id="IPR036259">
    <property type="entry name" value="MFS_trans_sf"/>
</dbReference>
<dbReference type="EMBL" id="JAEDXU010000002">
    <property type="protein sequence ID" value="MBP1045554.1"/>
    <property type="molecule type" value="Genomic_DNA"/>
</dbReference>
<evidence type="ECO:0008006" key="4">
    <source>
        <dbReference type="Google" id="ProtNLM"/>
    </source>
</evidence>
<dbReference type="Pfam" id="PF09946">
    <property type="entry name" value="DUF2178"/>
    <property type="match status" value="1"/>
</dbReference>
<organism evidence="2 3">
    <name type="scientific">Enterococcus larvae</name>
    <dbReference type="NCBI Taxonomy" id="2794352"/>
    <lineage>
        <taxon>Bacteria</taxon>
        <taxon>Bacillati</taxon>
        <taxon>Bacillota</taxon>
        <taxon>Bacilli</taxon>
        <taxon>Lactobacillales</taxon>
        <taxon>Enterococcaceae</taxon>
        <taxon>Enterococcus</taxon>
    </lineage>
</organism>
<dbReference type="Proteomes" id="UP000673375">
    <property type="component" value="Unassembled WGS sequence"/>
</dbReference>